<dbReference type="AlphaFoldDB" id="F0QYB4"/>
<proteinExistence type="predicted"/>
<sequence>MVVNADAESSRGIKLEFRELDSNDMSMVVDLYNSLGRESIYYRFRSFFKDFERYVRLIFSLIRVIGQ</sequence>
<accession>F0QYB4</accession>
<dbReference type="HOGENOM" id="CLU_2802486_0_0_2"/>
<evidence type="ECO:0000313" key="2">
    <source>
        <dbReference type="Proteomes" id="UP000007485"/>
    </source>
</evidence>
<keyword evidence="2" id="KW-1185">Reference proteome</keyword>
<dbReference type="Proteomes" id="UP000007485">
    <property type="component" value="Chromosome"/>
</dbReference>
<reference evidence="1 2" key="1">
    <citation type="journal article" date="2011" name="J. Bacteriol.">
        <title>Complete genome sequence of 'Vulcanisaeta moutnovskia' strain 768-28, a novel member of the hyperthermophilic crenarchaeal genus vulcanisaeta.</title>
        <authorList>
            <person name="Gumerov V.M."/>
            <person name="Mardanov A.V."/>
            <person name="Beletsky A.V."/>
            <person name="Prokofeva M.I."/>
            <person name="Bonch-Osmolovskaya E.A."/>
            <person name="Ravin N.V."/>
            <person name="Skryabin K.G."/>
        </authorList>
    </citation>
    <scope>NUCLEOTIDE SEQUENCE [LARGE SCALE GENOMIC DNA]</scope>
    <source>
        <strain evidence="1 2">768-28</strain>
    </source>
</reference>
<dbReference type="STRING" id="985053.VMUT_1146"/>
<name>F0QYB4_VULM7</name>
<dbReference type="EMBL" id="CP002529">
    <property type="protein sequence ID" value="ADY01351.1"/>
    <property type="molecule type" value="Genomic_DNA"/>
</dbReference>
<dbReference type="eggNOG" id="arCOG05477">
    <property type="taxonomic scope" value="Archaea"/>
</dbReference>
<organism evidence="1 2">
    <name type="scientific">Vulcanisaeta moutnovskia (strain 768-28)</name>
    <dbReference type="NCBI Taxonomy" id="985053"/>
    <lineage>
        <taxon>Archaea</taxon>
        <taxon>Thermoproteota</taxon>
        <taxon>Thermoprotei</taxon>
        <taxon>Thermoproteales</taxon>
        <taxon>Thermoproteaceae</taxon>
        <taxon>Vulcanisaeta</taxon>
    </lineage>
</organism>
<gene>
    <name evidence="1" type="ordered locus">VMUT_1146</name>
</gene>
<dbReference type="KEGG" id="vmo:VMUT_1146"/>
<evidence type="ECO:0000313" key="1">
    <source>
        <dbReference type="EMBL" id="ADY01351.1"/>
    </source>
</evidence>
<protein>
    <submittedName>
        <fullName evidence="1">Uncharacterized protein</fullName>
    </submittedName>
</protein>